<dbReference type="RefSeq" id="WP_106059348.1">
    <property type="nucleotide sequence ID" value="NZ_PVXQ01000011.1"/>
</dbReference>
<evidence type="ECO:0000313" key="3">
    <source>
        <dbReference type="Proteomes" id="UP000239471"/>
    </source>
</evidence>
<gene>
    <name evidence="2" type="ORF">CLVI_13540</name>
</gene>
<keyword evidence="1" id="KW-0802">TPR repeat</keyword>
<dbReference type="InterPro" id="IPR019734">
    <property type="entry name" value="TPR_rpt"/>
</dbReference>
<comment type="caution">
    <text evidence="2">The sequence shown here is derived from an EMBL/GenBank/DDBJ whole genome shotgun (WGS) entry which is preliminary data.</text>
</comment>
<proteinExistence type="predicted"/>
<evidence type="ECO:0000256" key="1">
    <source>
        <dbReference type="PROSITE-ProRule" id="PRU00339"/>
    </source>
</evidence>
<dbReference type="InterPro" id="IPR011990">
    <property type="entry name" value="TPR-like_helical_dom_sf"/>
</dbReference>
<dbReference type="Pfam" id="PF13181">
    <property type="entry name" value="TPR_8"/>
    <property type="match status" value="2"/>
</dbReference>
<dbReference type="PROSITE" id="PS50005">
    <property type="entry name" value="TPR"/>
    <property type="match status" value="1"/>
</dbReference>
<dbReference type="SMART" id="SM00028">
    <property type="entry name" value="TPR"/>
    <property type="match status" value="3"/>
</dbReference>
<organism evidence="2 3">
    <name type="scientific">Clostridium vincentii</name>
    <dbReference type="NCBI Taxonomy" id="52704"/>
    <lineage>
        <taxon>Bacteria</taxon>
        <taxon>Bacillati</taxon>
        <taxon>Bacillota</taxon>
        <taxon>Clostridia</taxon>
        <taxon>Eubacteriales</taxon>
        <taxon>Clostridiaceae</taxon>
        <taxon>Clostridium</taxon>
    </lineage>
</organism>
<dbReference type="OrthoDB" id="358807at2"/>
<reference evidence="2 3" key="1">
    <citation type="submission" date="2018-03" db="EMBL/GenBank/DDBJ databases">
        <title>Genome sequence of Clostridium vincentii DSM 10228.</title>
        <authorList>
            <person name="Poehlein A."/>
            <person name="Daniel R."/>
        </authorList>
    </citation>
    <scope>NUCLEOTIDE SEQUENCE [LARGE SCALE GENOMIC DNA]</scope>
    <source>
        <strain evidence="2 3">DSM 10228</strain>
    </source>
</reference>
<dbReference type="EMBL" id="PVXQ01000011">
    <property type="protein sequence ID" value="PRR82911.1"/>
    <property type="molecule type" value="Genomic_DNA"/>
</dbReference>
<protein>
    <submittedName>
        <fullName evidence="2">Tetratricopeptide repeat protein</fullName>
    </submittedName>
</protein>
<dbReference type="Proteomes" id="UP000239471">
    <property type="component" value="Unassembled WGS sequence"/>
</dbReference>
<sequence length="362" mass="41625">MDYKAVFKEKLSKLLFLEVDWEGFKRSTKIPENIYLKRKDLYIPISSKYITNNVNNEIKINNLPIYYFIEGMLIALGADEKLSYSEDYITVLKNIKESEDCGKGLVANRIKEDNLIDAYLLIKGLFLLTGNEDYYKKLLLVGEALIENDSAFSDILLKDVEEGKQKFDKLSEPYLYKALFLKKKGDYTGAKIEINQYLNKGGEVTLEIKEIISDIDNVTTYEEAIELLEKSPEKAIGMLTGLTDSFNKNPLIYYYLAVANRKLENYEKAIYYLNESLSIETGILEVITELGINYACLGNYENAIKYFKKGFEASKDVETCTNIVMCYINMGNEKEAKLNLEIAKRLNPEDEIVQQIDRMFAK</sequence>
<dbReference type="AlphaFoldDB" id="A0A2T0BG69"/>
<keyword evidence="3" id="KW-1185">Reference proteome</keyword>
<name>A0A2T0BG69_9CLOT</name>
<feature type="repeat" description="TPR" evidence="1">
    <location>
        <begin position="284"/>
        <end position="317"/>
    </location>
</feature>
<accession>A0A2T0BG69</accession>
<dbReference type="Gene3D" id="1.25.40.10">
    <property type="entry name" value="Tetratricopeptide repeat domain"/>
    <property type="match status" value="1"/>
</dbReference>
<evidence type="ECO:0000313" key="2">
    <source>
        <dbReference type="EMBL" id="PRR82911.1"/>
    </source>
</evidence>
<dbReference type="SUPFAM" id="SSF48452">
    <property type="entry name" value="TPR-like"/>
    <property type="match status" value="1"/>
</dbReference>